<dbReference type="EMBL" id="SUMC01000001">
    <property type="protein sequence ID" value="TKA13270.1"/>
    <property type="molecule type" value="Genomic_DNA"/>
</dbReference>
<dbReference type="InterPro" id="IPR051918">
    <property type="entry name" value="STPP_CPPED1"/>
</dbReference>
<name>A0A4U0SSY7_9ACTN</name>
<protein>
    <submittedName>
        <fullName evidence="2">TIGR03767 family metallophosphoesterase</fullName>
    </submittedName>
</protein>
<dbReference type="InterPro" id="IPR022506">
    <property type="entry name" value="Metallophosphoesterase_PPA1498"/>
</dbReference>
<dbReference type="OrthoDB" id="8132905at2"/>
<evidence type="ECO:0000313" key="2">
    <source>
        <dbReference type="EMBL" id="TKA13270.1"/>
    </source>
</evidence>
<dbReference type="AlphaFoldDB" id="A0A4U0SSY7"/>
<dbReference type="Proteomes" id="UP000305778">
    <property type="component" value="Unassembled WGS sequence"/>
</dbReference>
<keyword evidence="1" id="KW-0732">Signal</keyword>
<comment type="caution">
    <text evidence="2">The sequence shown here is derived from an EMBL/GenBank/DDBJ whole genome shotgun (WGS) entry which is preliminary data.</text>
</comment>
<accession>A0A4U0SSY7</accession>
<feature type="chain" id="PRO_5020958051" evidence="1">
    <location>
        <begin position="22"/>
        <end position="574"/>
    </location>
</feature>
<evidence type="ECO:0000313" key="3">
    <source>
        <dbReference type="Proteomes" id="UP000305778"/>
    </source>
</evidence>
<dbReference type="PANTHER" id="PTHR43143:SF1">
    <property type="entry name" value="SERINE_THREONINE-PROTEIN PHOSPHATASE CPPED1"/>
    <property type="match status" value="1"/>
</dbReference>
<evidence type="ECO:0000256" key="1">
    <source>
        <dbReference type="SAM" id="SignalP"/>
    </source>
</evidence>
<dbReference type="PANTHER" id="PTHR43143">
    <property type="entry name" value="METALLOPHOSPHOESTERASE, CALCINEURIN SUPERFAMILY"/>
    <property type="match status" value="1"/>
</dbReference>
<dbReference type="PROSITE" id="PS51318">
    <property type="entry name" value="TAT"/>
    <property type="match status" value="1"/>
</dbReference>
<gene>
    <name evidence="2" type="ORF">FCI23_00610</name>
</gene>
<keyword evidence="3" id="KW-1185">Reference proteome</keyword>
<dbReference type="Gene3D" id="3.60.21.10">
    <property type="match status" value="1"/>
</dbReference>
<proteinExistence type="predicted"/>
<reference evidence="2 3" key="1">
    <citation type="submission" date="2019-04" db="EMBL/GenBank/DDBJ databases">
        <title>Streptomyces oryziradicis sp. nov., a novel actinomycete isolated from rhizosphere soil of rice (Oryza sativa L.).</title>
        <authorList>
            <person name="Li C."/>
        </authorList>
    </citation>
    <scope>NUCLEOTIDE SEQUENCE [LARGE SCALE GENOMIC DNA]</scope>
    <source>
        <strain evidence="2 3">NEAU-C40</strain>
    </source>
</reference>
<dbReference type="SUPFAM" id="SSF56300">
    <property type="entry name" value="Metallo-dependent phosphatases"/>
    <property type="match status" value="1"/>
</dbReference>
<dbReference type="InterPro" id="IPR029052">
    <property type="entry name" value="Metallo-depent_PP-like"/>
</dbReference>
<dbReference type="NCBIfam" id="TIGR03767">
    <property type="entry name" value="P_acnes_RR"/>
    <property type="match status" value="1"/>
</dbReference>
<dbReference type="RefSeq" id="WP_136721430.1">
    <property type="nucleotide sequence ID" value="NZ_SUMC01000001.1"/>
</dbReference>
<dbReference type="InterPro" id="IPR006311">
    <property type="entry name" value="TAT_signal"/>
</dbReference>
<sequence>MLTPASVINRRNLLIASGVAAAGTGLGLASGSGTGEATASPVAQARTVLGAAPAAAAVPAAAPSKAGTTLQSVAAPHGTAGYRRLADGPGWKRVLRTDLAAAKSGRDTRRTALACFVQLTDLHLSDVQSPLRTEFLRAAQLSGWRPQETLTVAGVASLIERINGLRGGSATGAPIGFVMTTGDNTDNNSQLELDWFLTAMSGGRITPNSGDPKGYEGVQDSGLKLFWQPDAALRDADKQLGFPRLPGFLDAAIREVTSPGLTVPWYSTVGNHDMLSSGAYAAGSFWTDLATGSRKLQTVSATEAAKLLKTIRSGKDPKGTAVQDAIRAHLPKARTVTADERRAPFSPHQYLAAHLAPKYKGAGPVGHGYTAANLADNQLYYAFTVAKGVIGVSLDTTDRGGHYNGSLGTAQLRWLEKTLNAHKDRHVLVFSHHTSTSMANLNPDPAKPHEKRHSGAELLALLNKHRNVLAWINGHSHQNRITPHGGFWEITTASHIDFPQLARVIELADNHDGTLSLITTLVESAAPHTTDFGDLSQTGLASLYRELAFNKPGASTALAGKPADRNTELLLKKR</sequence>
<feature type="signal peptide" evidence="1">
    <location>
        <begin position="1"/>
        <end position="21"/>
    </location>
</feature>
<organism evidence="2 3">
    <name type="scientific">Actinacidiphila oryziradicis</name>
    <dbReference type="NCBI Taxonomy" id="2571141"/>
    <lineage>
        <taxon>Bacteria</taxon>
        <taxon>Bacillati</taxon>
        <taxon>Actinomycetota</taxon>
        <taxon>Actinomycetes</taxon>
        <taxon>Kitasatosporales</taxon>
        <taxon>Streptomycetaceae</taxon>
        <taxon>Actinacidiphila</taxon>
    </lineage>
</organism>